<evidence type="ECO:0000313" key="6">
    <source>
        <dbReference type="Proteomes" id="UP000525298"/>
    </source>
</evidence>
<dbReference type="RefSeq" id="WP_181549536.1">
    <property type="nucleotide sequence ID" value="NZ_JACDUS010000001.1"/>
</dbReference>
<dbReference type="InterPro" id="IPR004364">
    <property type="entry name" value="Aa-tRNA-synt_II"/>
</dbReference>
<dbReference type="NCBIfam" id="TIGR00462">
    <property type="entry name" value="genX"/>
    <property type="match status" value="1"/>
</dbReference>
<comment type="caution">
    <text evidence="5">The sequence shown here is derived from an EMBL/GenBank/DDBJ whole genome shotgun (WGS) entry which is preliminary data.</text>
</comment>
<evidence type="ECO:0000313" key="5">
    <source>
        <dbReference type="EMBL" id="MBA2879845.1"/>
    </source>
</evidence>
<dbReference type="GO" id="GO:0006430">
    <property type="term" value="P:lysyl-tRNA aminoacylation"/>
    <property type="evidence" value="ECO:0007669"/>
    <property type="project" value="InterPro"/>
</dbReference>
<organism evidence="5 6">
    <name type="scientific">Desulfosalsimonas propionicica</name>
    <dbReference type="NCBI Taxonomy" id="332175"/>
    <lineage>
        <taxon>Bacteria</taxon>
        <taxon>Pseudomonadati</taxon>
        <taxon>Thermodesulfobacteriota</taxon>
        <taxon>Desulfobacteria</taxon>
        <taxon>Desulfobacterales</taxon>
        <taxon>Desulfosalsimonadaceae</taxon>
        <taxon>Desulfosalsimonas</taxon>
    </lineage>
</organism>
<dbReference type="AlphaFoldDB" id="A0A7W0HJ61"/>
<protein>
    <submittedName>
        <fullName evidence="5">Lysyl-tRNA synthetase class 2</fullName>
        <ecNumber evidence="5">6.1.1.6</ecNumber>
    </submittedName>
</protein>
<dbReference type="GO" id="GO:0005524">
    <property type="term" value="F:ATP binding"/>
    <property type="evidence" value="ECO:0007669"/>
    <property type="project" value="UniProtKB-KW"/>
</dbReference>
<keyword evidence="5" id="KW-0030">Aminoacyl-tRNA synthetase</keyword>
<evidence type="ECO:0000256" key="1">
    <source>
        <dbReference type="ARBA" id="ARBA00022598"/>
    </source>
</evidence>
<dbReference type="SUPFAM" id="SSF55681">
    <property type="entry name" value="Class II aaRS and biotin synthetases"/>
    <property type="match status" value="1"/>
</dbReference>
<dbReference type="Proteomes" id="UP000525298">
    <property type="component" value="Unassembled WGS sequence"/>
</dbReference>
<dbReference type="GO" id="GO:0005829">
    <property type="term" value="C:cytosol"/>
    <property type="evidence" value="ECO:0007669"/>
    <property type="project" value="TreeGrafter"/>
</dbReference>
<accession>A0A7W0HJ61</accession>
<gene>
    <name evidence="5" type="ORF">HNR65_000152</name>
</gene>
<name>A0A7W0HJ61_9BACT</name>
<dbReference type="InterPro" id="IPR045864">
    <property type="entry name" value="aa-tRNA-synth_II/BPL/LPL"/>
</dbReference>
<dbReference type="Gene3D" id="3.30.930.10">
    <property type="entry name" value="Bira Bifunctional Protein, Domain 2"/>
    <property type="match status" value="1"/>
</dbReference>
<dbReference type="PANTHER" id="PTHR42918:SF6">
    <property type="entry name" value="ELONGATION FACTOR P--(R)-BETA-LYSINE LIGASE"/>
    <property type="match status" value="1"/>
</dbReference>
<evidence type="ECO:0000259" key="4">
    <source>
        <dbReference type="PROSITE" id="PS50862"/>
    </source>
</evidence>
<evidence type="ECO:0000256" key="3">
    <source>
        <dbReference type="ARBA" id="ARBA00022840"/>
    </source>
</evidence>
<dbReference type="GO" id="GO:0000049">
    <property type="term" value="F:tRNA binding"/>
    <property type="evidence" value="ECO:0007669"/>
    <property type="project" value="TreeGrafter"/>
</dbReference>
<dbReference type="InterPro" id="IPR004525">
    <property type="entry name" value="EpmA"/>
</dbReference>
<dbReference type="GO" id="GO:0004824">
    <property type="term" value="F:lysine-tRNA ligase activity"/>
    <property type="evidence" value="ECO:0007669"/>
    <property type="project" value="UniProtKB-EC"/>
</dbReference>
<keyword evidence="1 5" id="KW-0436">Ligase</keyword>
<reference evidence="5 6" key="1">
    <citation type="submission" date="2020-07" db="EMBL/GenBank/DDBJ databases">
        <title>Genomic Encyclopedia of Type Strains, Phase IV (KMG-IV): sequencing the most valuable type-strain genomes for metagenomic binning, comparative biology and taxonomic classification.</title>
        <authorList>
            <person name="Goeker M."/>
        </authorList>
    </citation>
    <scope>NUCLEOTIDE SEQUENCE [LARGE SCALE GENOMIC DNA]</scope>
    <source>
        <strain evidence="5 6">DSM 17721</strain>
    </source>
</reference>
<dbReference type="EMBL" id="JACDUS010000001">
    <property type="protein sequence ID" value="MBA2879845.1"/>
    <property type="molecule type" value="Genomic_DNA"/>
</dbReference>
<feature type="domain" description="Aminoacyl-transfer RNA synthetases class-II family profile" evidence="4">
    <location>
        <begin position="13"/>
        <end position="303"/>
    </location>
</feature>
<dbReference type="InterPro" id="IPR006195">
    <property type="entry name" value="aa-tRNA-synth_II"/>
</dbReference>
<evidence type="ECO:0000256" key="2">
    <source>
        <dbReference type="ARBA" id="ARBA00022741"/>
    </source>
</evidence>
<dbReference type="PANTHER" id="PTHR42918">
    <property type="entry name" value="LYSYL-TRNA SYNTHETASE"/>
    <property type="match status" value="1"/>
</dbReference>
<proteinExistence type="predicted"/>
<dbReference type="EC" id="6.1.1.6" evidence="5"/>
<dbReference type="PROSITE" id="PS50862">
    <property type="entry name" value="AA_TRNA_LIGASE_II"/>
    <property type="match status" value="1"/>
</dbReference>
<dbReference type="Pfam" id="PF00152">
    <property type="entry name" value="tRNA-synt_2"/>
    <property type="match status" value="1"/>
</dbReference>
<keyword evidence="6" id="KW-1185">Reference proteome</keyword>
<sequence>MTVFRQQGIRHCLQIRHRLLNAVRAFFCRHDFLEVETPVRTPAPAPEAHIEAISADGAFLQTSPELYMKRLLAAGYPRIFQICRTFRAKERGSRHLPEFTMLEWYAADFTYQEMMNQTESLICETCEKVLGTRHLRRHGTAIRLDRPWPKITVEKAFQRFAHSTMNAALADQSFDERMAMEIEPALDPARPIFLYDYPAEKAALARLRNDNPHVAERFEAYIGGLEICNGFSELIDPDQQRRRFEMELKRREKQGLDARPMPEAFLAALGRMPPAAGNALGIDRLAMLLSNAETIDEVSAFVPEED</sequence>
<keyword evidence="3" id="KW-0067">ATP-binding</keyword>
<keyword evidence="2" id="KW-0547">Nucleotide-binding</keyword>